<evidence type="ECO:0000313" key="3">
    <source>
        <dbReference type="EMBL" id="CAG9931456.1"/>
    </source>
</evidence>
<dbReference type="Gene3D" id="3.40.50.1820">
    <property type="entry name" value="alpha/beta hydrolase"/>
    <property type="match status" value="1"/>
</dbReference>
<dbReference type="EMBL" id="OU912926">
    <property type="protein sequence ID" value="CAG9931456.1"/>
    <property type="molecule type" value="Genomic_DNA"/>
</dbReference>
<feature type="chain" id="PRO_5045233166" evidence="1">
    <location>
        <begin position="21"/>
        <end position="412"/>
    </location>
</feature>
<gene>
    <name evidence="3" type="ORF">NTG6680_0203</name>
</gene>
<dbReference type="PANTHER" id="PTHR11614">
    <property type="entry name" value="PHOSPHOLIPASE-RELATED"/>
    <property type="match status" value="1"/>
</dbReference>
<proteinExistence type="predicted"/>
<protein>
    <submittedName>
        <fullName evidence="3">Lysophospholipase</fullName>
        <ecNumber evidence="3">3.1.1.5</ecNumber>
    </submittedName>
</protein>
<keyword evidence="1" id="KW-0732">Signal</keyword>
<feature type="domain" description="Serine aminopeptidase S33" evidence="2">
    <location>
        <begin position="95"/>
        <end position="298"/>
    </location>
</feature>
<dbReference type="Pfam" id="PF12146">
    <property type="entry name" value="Hydrolase_4"/>
    <property type="match status" value="1"/>
</dbReference>
<feature type="signal peptide" evidence="1">
    <location>
        <begin position="1"/>
        <end position="20"/>
    </location>
</feature>
<organism evidence="3 4">
    <name type="scientific">Candidatus Nitrotoga arctica</name>
    <dbReference type="NCBI Taxonomy" id="453162"/>
    <lineage>
        <taxon>Bacteria</taxon>
        <taxon>Pseudomonadati</taxon>
        <taxon>Pseudomonadota</taxon>
        <taxon>Betaproteobacteria</taxon>
        <taxon>Nitrosomonadales</taxon>
        <taxon>Gallionellaceae</taxon>
        <taxon>Candidatus Nitrotoga</taxon>
    </lineage>
</organism>
<dbReference type="EC" id="3.1.1.5" evidence="3"/>
<dbReference type="Proteomes" id="UP000839052">
    <property type="component" value="Chromosome"/>
</dbReference>
<dbReference type="InterPro" id="IPR051044">
    <property type="entry name" value="MAG_DAG_Lipase"/>
</dbReference>
<accession>A0ABM8YVE8</accession>
<dbReference type="GO" id="GO:0004622">
    <property type="term" value="F:phosphatidylcholine lysophospholipase activity"/>
    <property type="evidence" value="ECO:0007669"/>
    <property type="project" value="UniProtKB-EC"/>
</dbReference>
<evidence type="ECO:0000259" key="2">
    <source>
        <dbReference type="Pfam" id="PF12146"/>
    </source>
</evidence>
<evidence type="ECO:0000313" key="4">
    <source>
        <dbReference type="Proteomes" id="UP000839052"/>
    </source>
</evidence>
<keyword evidence="3" id="KW-0378">Hydrolase</keyword>
<dbReference type="SUPFAM" id="SSF53474">
    <property type="entry name" value="alpha/beta-Hydrolases"/>
    <property type="match status" value="1"/>
</dbReference>
<reference evidence="3 4" key="1">
    <citation type="submission" date="2021-10" db="EMBL/GenBank/DDBJ databases">
        <authorList>
            <person name="Koch H."/>
        </authorList>
    </citation>
    <scope>NUCLEOTIDE SEQUENCE [LARGE SCALE GENOMIC DNA]</scope>
    <source>
        <strain evidence="3">6680</strain>
    </source>
</reference>
<dbReference type="InterPro" id="IPR022742">
    <property type="entry name" value="Hydrolase_4"/>
</dbReference>
<dbReference type="InterPro" id="IPR029058">
    <property type="entry name" value="AB_hydrolase_fold"/>
</dbReference>
<sequence length="412" mass="45630">MNQFNSMFLAGLLLLLQACGATPPLGARHQPSGLNTQFNSDQLAFSDYVADSRAMITKVRAGSNVTELEKVVNGNVPFELKPAESCPKGREKPYRRGVLLTHALTDAPYSMHSLASFFQENCFRVMAVLLPGHGTQPGDLLDVTWQEWAKAEAYGTDKLAAEADEIYLAGFSTGGTLSVYQALGDNRVRGLFLFSPALKVTPMASLATVHKIYSWLMPSAKWVSIMPDKAIYRYESFPKNAAAQVYTLIQKVQAQLHKHEVNIPIFTAASQDDTTVYTSATLDFMAHAHHESNKLVLYTADTKKIPPNIPAGNLELVNSIFPEQKILSSAHTSMTLPSEDAYYGIKGAYSNCIHYYPDDIKKYDACNQNPEQDLQGELTEENLKAGTLRRLMYNPNFSTLKISMKKFIDGLP</sequence>
<evidence type="ECO:0000256" key="1">
    <source>
        <dbReference type="SAM" id="SignalP"/>
    </source>
</evidence>
<name>A0ABM8YVE8_9PROT</name>
<keyword evidence="4" id="KW-1185">Reference proteome</keyword>
<dbReference type="RefSeq" id="WP_239795559.1">
    <property type="nucleotide sequence ID" value="NZ_OU912926.1"/>
</dbReference>